<keyword evidence="2" id="KW-1185">Reference proteome</keyword>
<accession>A0A822Z2H6</accession>
<protein>
    <submittedName>
        <fullName evidence="1">Uncharacterized protein</fullName>
    </submittedName>
</protein>
<sequence length="126" mass="14395">MSFCDRSAMTSFHCSSLAVEDDDSDYLGLFLVKDEKIDRKRPLGLAFGCLLEPLISIGTTEISHGRWAGICCRTPNGRLRRWSPSRFGTTVWRCCSWNDDGGVLGLPLYNCCRFADRRWLIKKKIR</sequence>
<dbReference type="EMBL" id="DUZY01000004">
    <property type="protein sequence ID" value="DAD37901.1"/>
    <property type="molecule type" value="Genomic_DNA"/>
</dbReference>
<evidence type="ECO:0000313" key="2">
    <source>
        <dbReference type="Proteomes" id="UP000607653"/>
    </source>
</evidence>
<evidence type="ECO:0000313" key="1">
    <source>
        <dbReference type="EMBL" id="DAD37901.1"/>
    </source>
</evidence>
<organism evidence="1 2">
    <name type="scientific">Nelumbo nucifera</name>
    <name type="common">Sacred lotus</name>
    <dbReference type="NCBI Taxonomy" id="4432"/>
    <lineage>
        <taxon>Eukaryota</taxon>
        <taxon>Viridiplantae</taxon>
        <taxon>Streptophyta</taxon>
        <taxon>Embryophyta</taxon>
        <taxon>Tracheophyta</taxon>
        <taxon>Spermatophyta</taxon>
        <taxon>Magnoliopsida</taxon>
        <taxon>Proteales</taxon>
        <taxon>Nelumbonaceae</taxon>
        <taxon>Nelumbo</taxon>
    </lineage>
</organism>
<dbReference type="Proteomes" id="UP000607653">
    <property type="component" value="Unassembled WGS sequence"/>
</dbReference>
<name>A0A822Z2H6_NELNU</name>
<gene>
    <name evidence="1" type="ORF">HUJ06_008542</name>
</gene>
<dbReference type="AlphaFoldDB" id="A0A822Z2H6"/>
<proteinExistence type="predicted"/>
<reference evidence="1 2" key="1">
    <citation type="journal article" date="2020" name="Mol. Biol. Evol.">
        <title>Distinct Expression and Methylation Patterns for Genes with Different Fates following a Single Whole-Genome Duplication in Flowering Plants.</title>
        <authorList>
            <person name="Shi T."/>
            <person name="Rahmani R.S."/>
            <person name="Gugger P.F."/>
            <person name="Wang M."/>
            <person name="Li H."/>
            <person name="Zhang Y."/>
            <person name="Li Z."/>
            <person name="Wang Q."/>
            <person name="Van de Peer Y."/>
            <person name="Marchal K."/>
            <person name="Chen J."/>
        </authorList>
    </citation>
    <scope>NUCLEOTIDE SEQUENCE [LARGE SCALE GENOMIC DNA]</scope>
    <source>
        <tissue evidence="1">Leaf</tissue>
    </source>
</reference>
<comment type="caution">
    <text evidence="1">The sequence shown here is derived from an EMBL/GenBank/DDBJ whole genome shotgun (WGS) entry which is preliminary data.</text>
</comment>